<dbReference type="HOGENOM" id="CLU_025286_0_0_1"/>
<evidence type="ECO:0000259" key="8">
    <source>
        <dbReference type="Pfam" id="PF04389"/>
    </source>
</evidence>
<dbReference type="GO" id="GO:0006508">
    <property type="term" value="P:proteolysis"/>
    <property type="evidence" value="ECO:0007669"/>
    <property type="project" value="UniProtKB-KW"/>
</dbReference>
<evidence type="ECO:0000256" key="5">
    <source>
        <dbReference type="ARBA" id="ARBA00022801"/>
    </source>
</evidence>
<dbReference type="OrthoDB" id="10013407at2759"/>
<dbReference type="VEuPathDB" id="FungiDB:SCHCODRAFT_02730925"/>
<evidence type="ECO:0000256" key="7">
    <source>
        <dbReference type="RuleBase" id="RU361240"/>
    </source>
</evidence>
<evidence type="ECO:0000313" key="9">
    <source>
        <dbReference type="EMBL" id="EFJ01877.1"/>
    </source>
</evidence>
<gene>
    <name evidence="9" type="ORF">SCHCODRAFT_12923</name>
</gene>
<dbReference type="Proteomes" id="UP000007431">
    <property type="component" value="Unassembled WGS sequence"/>
</dbReference>
<evidence type="ECO:0000256" key="6">
    <source>
        <dbReference type="ARBA" id="ARBA00022833"/>
    </source>
</evidence>
<dbReference type="EC" id="3.4.-.-" evidence="7"/>
<dbReference type="GeneID" id="9589167"/>
<dbReference type="SUPFAM" id="SSF53187">
    <property type="entry name" value="Zn-dependent exopeptidases"/>
    <property type="match status" value="1"/>
</dbReference>
<accession>D8PJU8</accession>
<feature type="domain" description="Peptidase M28" evidence="8">
    <location>
        <begin position="179"/>
        <end position="363"/>
    </location>
</feature>
<evidence type="ECO:0000313" key="10">
    <source>
        <dbReference type="Proteomes" id="UP000007431"/>
    </source>
</evidence>
<sequence>MAESVHTVSNYSTLAALTYPLFPKPILMDARNARGMTVDVYAAPLDIIYRSRSAILVSVDDAAALTIDTLLPRYWKSTIIPKDPVPFIPVPSEALEHVKEVLANLKFDPVIASTVNSMSLPQMINDIRFLTGEDGKSGIVSRHSFSEGSRTAAEWLKERVEATGATCEFKQFLLGFADNVVCRYTSIVPSNNTVLISAHYDSRGSFGSLRAPGADDDGSGTTGLLAIARAINRKNIRFLTNVELVFFAGEEQGLLGSRAYAKELRDLDANLTMVIQADMIAYHEPGEPLQLGLPETIGSPEVAGLVAEVASLYVPELTVGTTRACCSDHQSFHQLGFPATQVFERAGPIIDPMYHNSGDLSDREGYDFDQLKAIAMVEFATLLHVAGYEV</sequence>
<comment type="similarity">
    <text evidence="2">Belongs to the peptidase M28 family. M28B subfamily.</text>
</comment>
<dbReference type="InterPro" id="IPR007484">
    <property type="entry name" value="Peptidase_M28"/>
</dbReference>
<proteinExistence type="inferred from homology"/>
<dbReference type="KEGG" id="scm:SCHCO_02730925"/>
<dbReference type="EMBL" id="GL377302">
    <property type="protein sequence ID" value="EFJ01877.1"/>
    <property type="molecule type" value="Genomic_DNA"/>
</dbReference>
<keyword evidence="6 7" id="KW-0862">Zinc</keyword>
<dbReference type="AlphaFoldDB" id="D8PJU8"/>
<evidence type="ECO:0000256" key="1">
    <source>
        <dbReference type="ARBA" id="ARBA00001947"/>
    </source>
</evidence>
<comment type="cofactor">
    <cofactor evidence="1">
        <name>Zn(2+)</name>
        <dbReference type="ChEBI" id="CHEBI:29105"/>
    </cofactor>
</comment>
<keyword evidence="10" id="KW-1185">Reference proteome</keyword>
<name>D8PJU8_SCHCM</name>
<protein>
    <recommendedName>
        <fullName evidence="7">Peptide hydrolase</fullName>
        <ecNumber evidence="7">3.4.-.-</ecNumber>
    </recommendedName>
</protein>
<reference evidence="9 10" key="1">
    <citation type="journal article" date="2010" name="Nat. Biotechnol.">
        <title>Genome sequence of the model mushroom Schizophyllum commune.</title>
        <authorList>
            <person name="Ohm R.A."/>
            <person name="de Jong J.F."/>
            <person name="Lugones L.G."/>
            <person name="Aerts A."/>
            <person name="Kothe E."/>
            <person name="Stajich J.E."/>
            <person name="de Vries R.P."/>
            <person name="Record E."/>
            <person name="Levasseur A."/>
            <person name="Baker S.E."/>
            <person name="Bartholomew K.A."/>
            <person name="Coutinho P.M."/>
            <person name="Erdmann S."/>
            <person name="Fowler T.J."/>
            <person name="Gathman A.C."/>
            <person name="Lombard V."/>
            <person name="Henrissat B."/>
            <person name="Knabe N."/>
            <person name="Kuees U."/>
            <person name="Lilly W.W."/>
            <person name="Lindquist E."/>
            <person name="Lucas S."/>
            <person name="Magnuson J.K."/>
            <person name="Piumi F."/>
            <person name="Raudaskoski M."/>
            <person name="Salamov A."/>
            <person name="Schmutz J."/>
            <person name="Schwarze F.W.M.R."/>
            <person name="vanKuyk P.A."/>
            <person name="Horton J.S."/>
            <person name="Grigoriev I.V."/>
            <person name="Woesten H.A.B."/>
        </authorList>
    </citation>
    <scope>NUCLEOTIDE SEQUENCE [LARGE SCALE GENOMIC DNA]</scope>
    <source>
        <strain evidence="10">H4-8 / FGSC 9210</strain>
    </source>
</reference>
<evidence type="ECO:0000256" key="2">
    <source>
        <dbReference type="ARBA" id="ARBA00005634"/>
    </source>
</evidence>
<keyword evidence="3 7" id="KW-0645">Protease</keyword>
<evidence type="ECO:0000256" key="4">
    <source>
        <dbReference type="ARBA" id="ARBA00022723"/>
    </source>
</evidence>
<organism evidence="10">
    <name type="scientific">Schizophyllum commune (strain H4-8 / FGSC 9210)</name>
    <name type="common">Split gill fungus</name>
    <dbReference type="NCBI Taxonomy" id="578458"/>
    <lineage>
        <taxon>Eukaryota</taxon>
        <taxon>Fungi</taxon>
        <taxon>Dikarya</taxon>
        <taxon>Basidiomycota</taxon>
        <taxon>Agaricomycotina</taxon>
        <taxon>Agaricomycetes</taxon>
        <taxon>Agaricomycetidae</taxon>
        <taxon>Agaricales</taxon>
        <taxon>Schizophyllaceae</taxon>
        <taxon>Schizophyllum</taxon>
    </lineage>
</organism>
<dbReference type="Gene3D" id="3.40.630.10">
    <property type="entry name" value="Zn peptidases"/>
    <property type="match status" value="1"/>
</dbReference>
<dbReference type="GO" id="GO:0046872">
    <property type="term" value="F:metal ion binding"/>
    <property type="evidence" value="ECO:0007669"/>
    <property type="project" value="UniProtKB-KW"/>
</dbReference>
<dbReference type="InterPro" id="IPR045175">
    <property type="entry name" value="M28_fam"/>
</dbReference>
<evidence type="ECO:0000256" key="3">
    <source>
        <dbReference type="ARBA" id="ARBA00022670"/>
    </source>
</evidence>
<dbReference type="RefSeq" id="XP_003036779.1">
    <property type="nucleotide sequence ID" value="XM_003036733.1"/>
</dbReference>
<dbReference type="GO" id="GO:0008235">
    <property type="term" value="F:metalloexopeptidase activity"/>
    <property type="evidence" value="ECO:0007669"/>
    <property type="project" value="InterPro"/>
</dbReference>
<dbReference type="InParanoid" id="D8PJU8"/>
<dbReference type="eggNOG" id="KOG2195">
    <property type="taxonomic scope" value="Eukaryota"/>
</dbReference>
<keyword evidence="5 7" id="KW-0378">Hydrolase</keyword>
<dbReference type="OMA" id="FWKSTIL"/>
<keyword evidence="4 7" id="KW-0479">Metal-binding</keyword>
<dbReference type="PANTHER" id="PTHR12147">
    <property type="entry name" value="METALLOPEPTIDASE M28 FAMILY MEMBER"/>
    <property type="match status" value="1"/>
</dbReference>
<dbReference type="PANTHER" id="PTHR12147:SF26">
    <property type="entry name" value="PEPTIDASE M28 DOMAIN-CONTAINING PROTEIN"/>
    <property type="match status" value="1"/>
</dbReference>
<dbReference type="Pfam" id="PF04389">
    <property type="entry name" value="Peptidase_M28"/>
    <property type="match status" value="1"/>
</dbReference>